<comment type="caution">
    <text evidence="16">The sequence shown here is derived from an EMBL/GenBank/DDBJ whole genome shotgun (WGS) entry which is preliminary data.</text>
</comment>
<dbReference type="PANTHER" id="PTHR11533:SF174">
    <property type="entry name" value="PUROMYCIN-SENSITIVE AMINOPEPTIDASE-RELATED"/>
    <property type="match status" value="1"/>
</dbReference>
<dbReference type="PANTHER" id="PTHR11533">
    <property type="entry name" value="PROTEASE M1 ZINC METALLOPROTEASE"/>
    <property type="match status" value="1"/>
</dbReference>
<keyword evidence="5 12" id="KW-0645">Protease</keyword>
<dbReference type="Gene3D" id="2.60.40.1910">
    <property type="match status" value="1"/>
</dbReference>
<evidence type="ECO:0000256" key="11">
    <source>
        <dbReference type="PIRSR" id="PIRSR634016-3"/>
    </source>
</evidence>
<dbReference type="InterPro" id="IPR050344">
    <property type="entry name" value="Peptidase_M1_aminopeptidases"/>
</dbReference>
<keyword evidence="7 12" id="KW-0378">Hydrolase</keyword>
<evidence type="ECO:0000259" key="13">
    <source>
        <dbReference type="Pfam" id="PF01433"/>
    </source>
</evidence>
<dbReference type="InterPro" id="IPR027268">
    <property type="entry name" value="Peptidase_M4/M1_CTD_sf"/>
</dbReference>
<keyword evidence="9 12" id="KW-0482">Metalloprotease</keyword>
<dbReference type="EC" id="3.4.11.-" evidence="12"/>
<dbReference type="Pfam" id="PF01433">
    <property type="entry name" value="Peptidase_M1"/>
    <property type="match status" value="1"/>
</dbReference>
<reference evidence="16" key="2">
    <citation type="journal article" date="2023" name="BMC Genomics">
        <title>Pest status, molecular evolution, and epigenetic factors derived from the genome assembly of Frankliniella fusca, a thysanopteran phytovirus vector.</title>
        <authorList>
            <person name="Catto M.A."/>
            <person name="Labadie P.E."/>
            <person name="Jacobson A.L."/>
            <person name="Kennedy G.G."/>
            <person name="Srinivasan R."/>
            <person name="Hunt B.G."/>
        </authorList>
    </citation>
    <scope>NUCLEOTIDE SEQUENCE</scope>
    <source>
        <strain evidence="16">PL_HMW_Pooled</strain>
    </source>
</reference>
<evidence type="ECO:0000259" key="15">
    <source>
        <dbReference type="Pfam" id="PF17900"/>
    </source>
</evidence>
<dbReference type="GO" id="GO:0005886">
    <property type="term" value="C:plasma membrane"/>
    <property type="evidence" value="ECO:0007669"/>
    <property type="project" value="UniProtKB-SubCell"/>
</dbReference>
<dbReference type="FunFam" id="1.10.390.10:FF:000006">
    <property type="entry name" value="Puromycin-sensitive aminopeptidase"/>
    <property type="match status" value="1"/>
</dbReference>
<keyword evidence="10" id="KW-0449">Lipoprotein</keyword>
<dbReference type="Proteomes" id="UP001219518">
    <property type="component" value="Unassembled WGS sequence"/>
</dbReference>
<dbReference type="InterPro" id="IPR001930">
    <property type="entry name" value="Peptidase_M1"/>
</dbReference>
<dbReference type="SUPFAM" id="SSF55486">
    <property type="entry name" value="Metalloproteases ('zincins'), catalytic domain"/>
    <property type="match status" value="1"/>
</dbReference>
<evidence type="ECO:0000313" key="17">
    <source>
        <dbReference type="Proteomes" id="UP001219518"/>
    </source>
</evidence>
<keyword evidence="4" id="KW-0472">Membrane</keyword>
<comment type="cofactor">
    <cofactor evidence="11 12">
        <name>Zn(2+)</name>
        <dbReference type="ChEBI" id="CHEBI:29105"/>
    </cofactor>
    <text evidence="11 12">Binds 1 zinc ion per subunit.</text>
</comment>
<feature type="domain" description="ERAP1-like C-terminal" evidence="14">
    <location>
        <begin position="535"/>
        <end position="846"/>
    </location>
</feature>
<dbReference type="GO" id="GO:0042277">
    <property type="term" value="F:peptide binding"/>
    <property type="evidence" value="ECO:0007669"/>
    <property type="project" value="TreeGrafter"/>
</dbReference>
<dbReference type="InterPro" id="IPR024571">
    <property type="entry name" value="ERAP1-like_C_dom"/>
</dbReference>
<evidence type="ECO:0000256" key="12">
    <source>
        <dbReference type="RuleBase" id="RU364040"/>
    </source>
</evidence>
<evidence type="ECO:0000256" key="6">
    <source>
        <dbReference type="ARBA" id="ARBA00022723"/>
    </source>
</evidence>
<keyword evidence="6 11" id="KW-0479">Metal-binding</keyword>
<feature type="domain" description="Aminopeptidase N-like N-terminal" evidence="15">
    <location>
        <begin position="20"/>
        <end position="204"/>
    </location>
</feature>
<dbReference type="Gene3D" id="2.60.40.1730">
    <property type="entry name" value="tricorn interacting facor f3 domain"/>
    <property type="match status" value="1"/>
</dbReference>
<evidence type="ECO:0000256" key="5">
    <source>
        <dbReference type="ARBA" id="ARBA00022670"/>
    </source>
</evidence>
<dbReference type="PRINTS" id="PR00756">
    <property type="entry name" value="ALADIPTASE"/>
</dbReference>
<protein>
    <recommendedName>
        <fullName evidence="12">Aminopeptidase</fullName>
        <ecNumber evidence="12">3.4.11.-</ecNumber>
    </recommendedName>
</protein>
<evidence type="ECO:0000256" key="4">
    <source>
        <dbReference type="ARBA" id="ARBA00022622"/>
    </source>
</evidence>
<dbReference type="GO" id="GO:0005737">
    <property type="term" value="C:cytoplasm"/>
    <property type="evidence" value="ECO:0007669"/>
    <property type="project" value="TreeGrafter"/>
</dbReference>
<dbReference type="CDD" id="cd09601">
    <property type="entry name" value="M1_APN-Q_like"/>
    <property type="match status" value="1"/>
</dbReference>
<dbReference type="GO" id="GO:0008270">
    <property type="term" value="F:zinc ion binding"/>
    <property type="evidence" value="ECO:0007669"/>
    <property type="project" value="UniProtKB-UniRule"/>
</dbReference>
<dbReference type="GO" id="GO:0070006">
    <property type="term" value="F:metalloaminopeptidase activity"/>
    <property type="evidence" value="ECO:0007669"/>
    <property type="project" value="TreeGrafter"/>
</dbReference>
<gene>
    <name evidence="16" type="ORF">KUF71_005713</name>
</gene>
<accession>A0AAE1H520</accession>
<keyword evidence="8 11" id="KW-0862">Zinc</keyword>
<evidence type="ECO:0000256" key="10">
    <source>
        <dbReference type="ARBA" id="ARBA00023288"/>
    </source>
</evidence>
<dbReference type="InterPro" id="IPR042097">
    <property type="entry name" value="Aminopeptidase_N-like_N_sf"/>
</dbReference>
<feature type="binding site" evidence="11">
    <location>
        <position position="332"/>
    </location>
    <ligand>
        <name>Zn(2+)</name>
        <dbReference type="ChEBI" id="CHEBI:29105"/>
        <note>catalytic</note>
    </ligand>
</feature>
<dbReference type="FunFam" id="2.60.40.1730:FF:000002">
    <property type="entry name" value="Aminopeptidase"/>
    <property type="match status" value="1"/>
</dbReference>
<dbReference type="Pfam" id="PF17900">
    <property type="entry name" value="Peptidase_M1_N"/>
    <property type="match status" value="1"/>
</dbReference>
<feature type="domain" description="Peptidase M1 membrane alanine aminopeptidase" evidence="13">
    <location>
        <begin position="239"/>
        <end position="454"/>
    </location>
</feature>
<evidence type="ECO:0000256" key="3">
    <source>
        <dbReference type="ARBA" id="ARBA00022438"/>
    </source>
</evidence>
<evidence type="ECO:0000313" key="16">
    <source>
        <dbReference type="EMBL" id="KAK3915025.1"/>
    </source>
</evidence>
<dbReference type="InterPro" id="IPR045357">
    <property type="entry name" value="Aminopeptidase_N-like_N"/>
</dbReference>
<dbReference type="Pfam" id="PF11838">
    <property type="entry name" value="ERAP1_C"/>
    <property type="match status" value="1"/>
</dbReference>
<keyword evidence="4" id="KW-0336">GPI-anchor</keyword>
<dbReference type="EMBL" id="JAHWGI010000394">
    <property type="protein sequence ID" value="KAK3915025.1"/>
    <property type="molecule type" value="Genomic_DNA"/>
</dbReference>
<dbReference type="Gene3D" id="1.10.390.10">
    <property type="entry name" value="Neutral Protease Domain 2"/>
    <property type="match status" value="1"/>
</dbReference>
<dbReference type="GO" id="GO:0006508">
    <property type="term" value="P:proteolysis"/>
    <property type="evidence" value="ECO:0007669"/>
    <property type="project" value="UniProtKB-KW"/>
</dbReference>
<feature type="binding site" evidence="11">
    <location>
        <position position="309"/>
    </location>
    <ligand>
        <name>Zn(2+)</name>
        <dbReference type="ChEBI" id="CHEBI:29105"/>
        <note>catalytic</note>
    </ligand>
</feature>
<dbReference type="SUPFAM" id="SSF63737">
    <property type="entry name" value="Leukotriene A4 hydrolase N-terminal domain"/>
    <property type="match status" value="1"/>
</dbReference>
<proteinExistence type="inferred from homology"/>
<evidence type="ECO:0000256" key="9">
    <source>
        <dbReference type="ARBA" id="ARBA00023049"/>
    </source>
</evidence>
<organism evidence="16 17">
    <name type="scientific">Frankliniella fusca</name>
    <dbReference type="NCBI Taxonomy" id="407009"/>
    <lineage>
        <taxon>Eukaryota</taxon>
        <taxon>Metazoa</taxon>
        <taxon>Ecdysozoa</taxon>
        <taxon>Arthropoda</taxon>
        <taxon>Hexapoda</taxon>
        <taxon>Insecta</taxon>
        <taxon>Pterygota</taxon>
        <taxon>Neoptera</taxon>
        <taxon>Paraneoptera</taxon>
        <taxon>Thysanoptera</taxon>
        <taxon>Terebrantia</taxon>
        <taxon>Thripoidea</taxon>
        <taxon>Thripidae</taxon>
        <taxon>Frankliniella</taxon>
    </lineage>
</organism>
<name>A0AAE1H520_9NEOP</name>
<comment type="subcellular location">
    <subcellularLocation>
        <location evidence="1">Cell membrane</location>
        <topology evidence="1">Lipid-anchor</topology>
        <topology evidence="1">GPI-anchor</topology>
    </subcellularLocation>
</comment>
<comment type="similarity">
    <text evidence="2 12">Belongs to the peptidase M1 family.</text>
</comment>
<sequence>MPRIPTGPQYKFERLPSSVVPSHYTIVLTPDLVNCIFDGTVNVDLEVKHPTTRIVLNCVDLEVRHIELHHDDGTLFLPSKVVFAVKCETIAIHFASEVPAGRCKLSINFKGYLDDCMRGFYRCKYKSHDTSEERFCAVSKFDAGQAHRCFPCWDEPAIKATFDITVRIPNDRVALSNMPVLNEEEVSENMKAVRFETTPIMSAYAVAIVVAELEFIEETVDGILTRVYTPIGKKDHGQFALDAALKILPFYKEHFQMPYPLPKLDLVAIENFSPGIVGNWGCVVYRNLGLLRGDVLKPPKQTVALLVAHGLVYQWIGCLVTMEWWTQFWLKEGYAAFLQNLCIAHLFPEFDLWTQFISDTYCHARTMDGMRSVIPLEVTIGHPSEVQDVFDDISCSKAASVLRMLHNYIGEANFTNGMSLYLHNFEYGNANTDDLWECLEEVSNKPVLEMMRKWTKQIGYPVVSVKCEILGDTRKLFLEQAPFDGIRSCPDSEDRLWPIPIQLSTATSQQHVIHEHMLSSKEDIISLENVKPTDWINLNPGVYGFYRVHYSSEMLEMIKPSIAELSLPPADRLTILDDYFSLAKAGFCQTGQVLQLLYAMRNETSCCVWTEMCKILVRLRVLLQNADDVYTLFINFGRRLLEPISQSIGLWSPALDETYENRVLRCLILDQLIAFDDPTTYEESKKRFDSHVAGSTRLHHDIQSSVYCAVLAKADLETYETFLKMYREATSQEEKDRIAISLATIDNTDLLREAMKFLFSDEVNPQILLRVFGVMTLIKSGREVMWEFSKENWDKLHSKYGSFALFSHYLVTAFQNFATQEIVDELEEFFSSNETNGAEKAVQQVLCYIRMNAAWLNRDLNNIKSVLKTLM</sequence>
<evidence type="ECO:0000259" key="14">
    <source>
        <dbReference type="Pfam" id="PF11838"/>
    </source>
</evidence>
<reference evidence="16" key="1">
    <citation type="submission" date="2021-07" db="EMBL/GenBank/DDBJ databases">
        <authorList>
            <person name="Catto M.A."/>
            <person name="Jacobson A."/>
            <person name="Kennedy G."/>
            <person name="Labadie P."/>
            <person name="Hunt B.G."/>
            <person name="Srinivasan R."/>
        </authorList>
    </citation>
    <scope>NUCLEOTIDE SEQUENCE</scope>
    <source>
        <strain evidence="16">PL_HMW_Pooled</strain>
        <tissue evidence="16">Head</tissue>
    </source>
</reference>
<dbReference type="AlphaFoldDB" id="A0AAE1H520"/>
<dbReference type="InterPro" id="IPR014782">
    <property type="entry name" value="Peptidase_M1_dom"/>
</dbReference>
<dbReference type="GO" id="GO:0043171">
    <property type="term" value="P:peptide catabolic process"/>
    <property type="evidence" value="ECO:0007669"/>
    <property type="project" value="TreeGrafter"/>
</dbReference>
<evidence type="ECO:0000256" key="2">
    <source>
        <dbReference type="ARBA" id="ARBA00010136"/>
    </source>
</evidence>
<dbReference type="GO" id="GO:0005615">
    <property type="term" value="C:extracellular space"/>
    <property type="evidence" value="ECO:0007669"/>
    <property type="project" value="TreeGrafter"/>
</dbReference>
<keyword evidence="4" id="KW-0325">Glycoprotein</keyword>
<keyword evidence="17" id="KW-1185">Reference proteome</keyword>
<evidence type="ECO:0000256" key="8">
    <source>
        <dbReference type="ARBA" id="ARBA00022833"/>
    </source>
</evidence>
<evidence type="ECO:0000256" key="1">
    <source>
        <dbReference type="ARBA" id="ARBA00004609"/>
    </source>
</evidence>
<dbReference type="GO" id="GO:0098552">
    <property type="term" value="C:side of membrane"/>
    <property type="evidence" value="ECO:0007669"/>
    <property type="project" value="UniProtKB-KW"/>
</dbReference>
<evidence type="ECO:0000256" key="7">
    <source>
        <dbReference type="ARBA" id="ARBA00022801"/>
    </source>
</evidence>
<keyword evidence="3 12" id="KW-0031">Aminopeptidase</keyword>
<dbReference type="InterPro" id="IPR034016">
    <property type="entry name" value="M1_APN-typ"/>
</dbReference>
<dbReference type="Gene3D" id="1.25.50.20">
    <property type="match status" value="1"/>
</dbReference>